<proteinExistence type="predicted"/>
<keyword evidence="2" id="KW-1185">Reference proteome</keyword>
<accession>A0ABW4RTU7</accession>
<dbReference type="Pfam" id="PF08922">
    <property type="entry name" value="DUF1905"/>
    <property type="match status" value="1"/>
</dbReference>
<protein>
    <submittedName>
        <fullName evidence="1">DUF1905 domain-containing protein</fullName>
    </submittedName>
</protein>
<dbReference type="InterPro" id="IPR015018">
    <property type="entry name" value="DUF1905"/>
</dbReference>
<gene>
    <name evidence="1" type="ORF">ACFSCS_05645</name>
</gene>
<dbReference type="SUPFAM" id="SSF141694">
    <property type="entry name" value="AF2212/PG0164-like"/>
    <property type="match status" value="1"/>
</dbReference>
<comment type="caution">
    <text evidence="1">The sequence shown here is derived from an EMBL/GenBank/DDBJ whole genome shotgun (WGS) entry which is preliminary data.</text>
</comment>
<name>A0ABW4RTU7_9ACTN</name>
<reference evidence="2" key="1">
    <citation type="journal article" date="2019" name="Int. J. Syst. Evol. Microbiol.">
        <title>The Global Catalogue of Microorganisms (GCM) 10K type strain sequencing project: providing services to taxonomists for standard genome sequencing and annotation.</title>
        <authorList>
            <consortium name="The Broad Institute Genomics Platform"/>
            <consortium name="The Broad Institute Genome Sequencing Center for Infectious Disease"/>
            <person name="Wu L."/>
            <person name="Ma J."/>
        </authorList>
    </citation>
    <scope>NUCLEOTIDE SEQUENCE [LARGE SCALE GENOMIC DNA]</scope>
    <source>
        <strain evidence="2">CAIM 431</strain>
    </source>
</reference>
<organism evidence="1 2">
    <name type="scientific">Luteococcus peritonei</name>
    <dbReference type="NCBI Taxonomy" id="88874"/>
    <lineage>
        <taxon>Bacteria</taxon>
        <taxon>Bacillati</taxon>
        <taxon>Actinomycetota</taxon>
        <taxon>Actinomycetes</taxon>
        <taxon>Propionibacteriales</taxon>
        <taxon>Propionibacteriaceae</taxon>
        <taxon>Luteococcus</taxon>
    </lineage>
</organism>
<sequence>MELDFSGPVWEWRGPAPFHFVTVPAEQAEQVAEVAGAVSYGWGMVPGRLRIGGTDFATSLWPKDGGYVVPLKDAVRRAEGIELGDMVHIRLVLDL</sequence>
<dbReference type="RefSeq" id="WP_343872750.1">
    <property type="nucleotide sequence ID" value="NZ_BAAAIX010000009.1"/>
</dbReference>
<dbReference type="Gene3D" id="2.40.30.100">
    <property type="entry name" value="AF2212/PG0164-like"/>
    <property type="match status" value="1"/>
</dbReference>
<dbReference type="InterPro" id="IPR037079">
    <property type="entry name" value="AF2212/PG0164-like_sf"/>
</dbReference>
<evidence type="ECO:0000313" key="1">
    <source>
        <dbReference type="EMBL" id="MFD1889675.1"/>
    </source>
</evidence>
<dbReference type="EMBL" id="JBHUFZ010000011">
    <property type="protein sequence ID" value="MFD1889675.1"/>
    <property type="molecule type" value="Genomic_DNA"/>
</dbReference>
<evidence type="ECO:0000313" key="2">
    <source>
        <dbReference type="Proteomes" id="UP001597326"/>
    </source>
</evidence>
<dbReference type="Proteomes" id="UP001597326">
    <property type="component" value="Unassembled WGS sequence"/>
</dbReference>